<feature type="non-terminal residue" evidence="1">
    <location>
        <position position="1"/>
    </location>
</feature>
<organism evidence="1 2">
    <name type="scientific">Xenoophorus captivus</name>
    <dbReference type="NCBI Taxonomy" id="1517983"/>
    <lineage>
        <taxon>Eukaryota</taxon>
        <taxon>Metazoa</taxon>
        <taxon>Chordata</taxon>
        <taxon>Craniata</taxon>
        <taxon>Vertebrata</taxon>
        <taxon>Euteleostomi</taxon>
        <taxon>Actinopterygii</taxon>
        <taxon>Neopterygii</taxon>
        <taxon>Teleostei</taxon>
        <taxon>Neoteleostei</taxon>
        <taxon>Acanthomorphata</taxon>
        <taxon>Ovalentaria</taxon>
        <taxon>Atherinomorphae</taxon>
        <taxon>Cyprinodontiformes</taxon>
        <taxon>Goodeidae</taxon>
        <taxon>Xenoophorus</taxon>
    </lineage>
</organism>
<name>A0ABV0Q9L1_9TELE</name>
<accession>A0ABV0Q9L1</accession>
<proteinExistence type="predicted"/>
<gene>
    <name evidence="1" type="ORF">XENOCAPTIV_012548</name>
</gene>
<reference evidence="1 2" key="1">
    <citation type="submission" date="2021-06" db="EMBL/GenBank/DDBJ databases">
        <authorList>
            <person name="Palmer J.M."/>
        </authorList>
    </citation>
    <scope>NUCLEOTIDE SEQUENCE [LARGE SCALE GENOMIC DNA]</scope>
    <source>
        <strain evidence="1 2">XC_2019</strain>
        <tissue evidence="1">Muscle</tissue>
    </source>
</reference>
<keyword evidence="2" id="KW-1185">Reference proteome</keyword>
<protein>
    <submittedName>
        <fullName evidence="1">Uncharacterized protein</fullName>
    </submittedName>
</protein>
<evidence type="ECO:0000313" key="1">
    <source>
        <dbReference type="EMBL" id="MEQ2192499.1"/>
    </source>
</evidence>
<dbReference type="Proteomes" id="UP001434883">
    <property type="component" value="Unassembled WGS sequence"/>
</dbReference>
<evidence type="ECO:0000313" key="2">
    <source>
        <dbReference type="Proteomes" id="UP001434883"/>
    </source>
</evidence>
<comment type="caution">
    <text evidence="1">The sequence shown here is derived from an EMBL/GenBank/DDBJ whole genome shotgun (WGS) entry which is preliminary data.</text>
</comment>
<dbReference type="EMBL" id="JAHRIN010002637">
    <property type="protein sequence ID" value="MEQ2192499.1"/>
    <property type="molecule type" value="Genomic_DNA"/>
</dbReference>
<sequence length="105" mass="11772">GGSDQMTYLPLVVSGYSSHIVVHCGQDRDGLFSDVDSSEDHGRLRDSRQPCGQLLRRQVVELQVHVILLRTHTSKEIRKDTLSNFDSKMPTVTEQNLVCVHTCPP</sequence>